<keyword evidence="4" id="KW-1185">Reference proteome</keyword>
<dbReference type="GO" id="GO:0003723">
    <property type="term" value="F:RNA binding"/>
    <property type="evidence" value="ECO:0007669"/>
    <property type="project" value="InterPro"/>
</dbReference>
<organism evidence="3 4">
    <name type="scientific">Absidia repens</name>
    <dbReference type="NCBI Taxonomy" id="90262"/>
    <lineage>
        <taxon>Eukaryota</taxon>
        <taxon>Fungi</taxon>
        <taxon>Fungi incertae sedis</taxon>
        <taxon>Mucoromycota</taxon>
        <taxon>Mucoromycotina</taxon>
        <taxon>Mucoromycetes</taxon>
        <taxon>Mucorales</taxon>
        <taxon>Cunninghamellaceae</taxon>
        <taxon>Absidia</taxon>
    </lineage>
</organism>
<dbReference type="AlphaFoldDB" id="A0A1X2I8E9"/>
<accession>A0A1X2I8E9</accession>
<dbReference type="InterPro" id="IPR036430">
    <property type="entry name" value="RNase_T2-like_sf"/>
</dbReference>
<gene>
    <name evidence="3" type="ORF">BCR42DRAFT_101446</name>
</gene>
<comment type="caution">
    <text evidence="3">The sequence shown here is derived from an EMBL/GenBank/DDBJ whole genome shotgun (WGS) entry which is preliminary data.</text>
</comment>
<dbReference type="EMBL" id="MCGE01000021">
    <property type="protein sequence ID" value="ORZ11577.1"/>
    <property type="molecule type" value="Genomic_DNA"/>
</dbReference>
<evidence type="ECO:0000313" key="3">
    <source>
        <dbReference type="EMBL" id="ORZ11577.1"/>
    </source>
</evidence>
<evidence type="ECO:0000256" key="1">
    <source>
        <dbReference type="ARBA" id="ARBA00007469"/>
    </source>
</evidence>
<dbReference type="Gene3D" id="3.90.730.10">
    <property type="entry name" value="Ribonuclease T2-like"/>
    <property type="match status" value="1"/>
</dbReference>
<dbReference type="SUPFAM" id="SSF55895">
    <property type="entry name" value="Ribonuclease Rh-like"/>
    <property type="match status" value="1"/>
</dbReference>
<dbReference type="GO" id="GO:0006401">
    <property type="term" value="P:RNA catabolic process"/>
    <property type="evidence" value="ECO:0007669"/>
    <property type="project" value="TreeGrafter"/>
</dbReference>
<dbReference type="PANTHER" id="PTHR11240">
    <property type="entry name" value="RIBONUCLEASE T2"/>
    <property type="match status" value="1"/>
</dbReference>
<evidence type="ECO:0000256" key="2">
    <source>
        <dbReference type="RuleBase" id="RU004328"/>
    </source>
</evidence>
<name>A0A1X2I8E9_9FUNG</name>
<dbReference type="OrthoDB" id="435754at2759"/>
<dbReference type="GO" id="GO:0033897">
    <property type="term" value="F:ribonuclease T2 activity"/>
    <property type="evidence" value="ECO:0007669"/>
    <property type="project" value="InterPro"/>
</dbReference>
<sequence>MLVNALSCSNNAGGSCCSPVDGLVLLVQRWYEGLGPENSFTMGGLWSNTCSGAPTPREGCDVARHYPNLDSILQKNQTLYNDMVKYWPSGHGPPIDAQYWTHAWYTHGTCVTTLDPKCFSNPTEYQDVYGYFGAALQLCHDYDFYTMLSDANITPGATYTLDQLESAIEAQVGFKPKISCKGSTLNEMSLFFKVVNGTQYIVTDRTLSSTSCRGRNYINYPRKYS</sequence>
<comment type="similarity">
    <text evidence="1 2">Belongs to the RNase T2 family.</text>
</comment>
<dbReference type="GO" id="GO:0005576">
    <property type="term" value="C:extracellular region"/>
    <property type="evidence" value="ECO:0007669"/>
    <property type="project" value="TreeGrafter"/>
</dbReference>
<dbReference type="Proteomes" id="UP000193560">
    <property type="component" value="Unassembled WGS sequence"/>
</dbReference>
<protein>
    <submittedName>
        <fullName evidence="3">Ribonuclease T2-like protein</fullName>
    </submittedName>
</protein>
<dbReference type="InterPro" id="IPR001568">
    <property type="entry name" value="RNase_T2-like"/>
</dbReference>
<dbReference type="PANTHER" id="PTHR11240:SF22">
    <property type="entry name" value="RIBONUCLEASE T2"/>
    <property type="match status" value="1"/>
</dbReference>
<evidence type="ECO:0000313" key="4">
    <source>
        <dbReference type="Proteomes" id="UP000193560"/>
    </source>
</evidence>
<proteinExistence type="inferred from homology"/>
<reference evidence="3 4" key="1">
    <citation type="submission" date="2016-07" db="EMBL/GenBank/DDBJ databases">
        <title>Pervasive Adenine N6-methylation of Active Genes in Fungi.</title>
        <authorList>
            <consortium name="DOE Joint Genome Institute"/>
            <person name="Mondo S.J."/>
            <person name="Dannebaum R.O."/>
            <person name="Kuo R.C."/>
            <person name="Labutti K."/>
            <person name="Haridas S."/>
            <person name="Kuo A."/>
            <person name="Salamov A."/>
            <person name="Ahrendt S.R."/>
            <person name="Lipzen A."/>
            <person name="Sullivan W."/>
            <person name="Andreopoulos W.B."/>
            <person name="Clum A."/>
            <person name="Lindquist E."/>
            <person name="Daum C."/>
            <person name="Ramamoorthy G.K."/>
            <person name="Gryganskyi A."/>
            <person name="Culley D."/>
            <person name="Magnuson J.K."/>
            <person name="James T.Y."/>
            <person name="O'Malley M.A."/>
            <person name="Stajich J.E."/>
            <person name="Spatafora J.W."/>
            <person name="Visel A."/>
            <person name="Grigoriev I.V."/>
        </authorList>
    </citation>
    <scope>NUCLEOTIDE SEQUENCE [LARGE SCALE GENOMIC DNA]</scope>
    <source>
        <strain evidence="3 4">NRRL 1336</strain>
    </source>
</reference>
<dbReference type="Pfam" id="PF00445">
    <property type="entry name" value="Ribonuclease_T2"/>
    <property type="match status" value="1"/>
</dbReference>